<feature type="transmembrane region" description="Helical" evidence="1">
    <location>
        <begin position="453"/>
        <end position="471"/>
    </location>
</feature>
<feature type="transmembrane region" description="Helical" evidence="1">
    <location>
        <begin position="340"/>
        <end position="357"/>
    </location>
</feature>
<name>A0AA36DIK8_9BILA</name>
<feature type="transmembrane region" description="Helical" evidence="1">
    <location>
        <begin position="424"/>
        <end position="441"/>
    </location>
</feature>
<feature type="transmembrane region" description="Helical" evidence="1">
    <location>
        <begin position="483"/>
        <end position="502"/>
    </location>
</feature>
<feature type="transmembrane region" description="Helical" evidence="1">
    <location>
        <begin position="130"/>
        <end position="149"/>
    </location>
</feature>
<keyword evidence="1" id="KW-0812">Transmembrane</keyword>
<organism evidence="2 3">
    <name type="scientific">Mesorhabditis spiculigera</name>
    <dbReference type="NCBI Taxonomy" id="96644"/>
    <lineage>
        <taxon>Eukaryota</taxon>
        <taxon>Metazoa</taxon>
        <taxon>Ecdysozoa</taxon>
        <taxon>Nematoda</taxon>
        <taxon>Chromadorea</taxon>
        <taxon>Rhabditida</taxon>
        <taxon>Rhabditina</taxon>
        <taxon>Rhabditomorpha</taxon>
        <taxon>Rhabditoidea</taxon>
        <taxon>Rhabditidae</taxon>
        <taxon>Mesorhabditinae</taxon>
        <taxon>Mesorhabditis</taxon>
    </lineage>
</organism>
<dbReference type="EMBL" id="CATQJA010002710">
    <property type="protein sequence ID" value="CAJ0587880.1"/>
    <property type="molecule type" value="Genomic_DNA"/>
</dbReference>
<feature type="transmembrane region" description="Helical" evidence="1">
    <location>
        <begin position="257"/>
        <end position="276"/>
    </location>
</feature>
<gene>
    <name evidence="2" type="ORF">MSPICULIGERA_LOCUS25833</name>
</gene>
<feature type="transmembrane region" description="Helical" evidence="1">
    <location>
        <begin position="185"/>
        <end position="204"/>
    </location>
</feature>
<comment type="caution">
    <text evidence="2">The sequence shown here is derived from an EMBL/GenBank/DDBJ whole genome shotgun (WGS) entry which is preliminary data.</text>
</comment>
<feature type="transmembrane region" description="Helical" evidence="1">
    <location>
        <begin position="517"/>
        <end position="537"/>
    </location>
</feature>
<keyword evidence="1" id="KW-0472">Membrane</keyword>
<keyword evidence="3" id="KW-1185">Reference proteome</keyword>
<protein>
    <submittedName>
        <fullName evidence="2">Uncharacterized protein</fullName>
    </submittedName>
</protein>
<sequence>MALLETPEAKSALFFAGGSLFTQLLAKVVVTRFFFDYPIVILMLQHAATLFLVEVLRLLSIVKLPAYSFDRGRHLFVPSLLLAVSSWLSVASLEGIGMPVFDSVKRWSSVVVVLLSGVMLKKGRPESQKGLLIVTGISLTAALTVNFDLSLDRFSFFYGCIAAITQAVAYVQLETLSASFSPIELTYLHAFNSLVIFLLSDIVQDEVRDAFMYMMTSANGLFTCLLLILLATGFLLNFATMHCLTANGALGTSLVSNVRAAFQIMIAYYCGVHLFYDLVPSFLNWAALFTCAAFATVFYRTQKKQAIHHGEKVATVCVDTVCRLLCGCLAQALFFEYSSFCLLVSSASFLIGIALFRRSSRHSLNVIPSCLIPSIFQSISTLLIHSSYFSTTIPGFSRVTTILPVITVLLCSLLSKIPFRDVPFGRLLVAVLLTVFTYTAVSDQSTLPIPPSTFHWATIAIAGQTVDWWMYKGVLRRYTVMEVLYNEQMVLFFVTFATELYTHDIRGVAEYMVRWRFPNWGTVAVLFLIFTSINRWLRLRTLQMTDVPTMGVLWNGALAAEVPLHYCLSRWVYMEKTWKSTTAINFIASSIATLNFDTPFTSL</sequence>
<feature type="transmembrane region" description="Helical" evidence="1">
    <location>
        <begin position="210"/>
        <end position="236"/>
    </location>
</feature>
<dbReference type="AlphaFoldDB" id="A0AA36DIK8"/>
<feature type="transmembrane region" description="Helical" evidence="1">
    <location>
        <begin position="282"/>
        <end position="301"/>
    </location>
</feature>
<accession>A0AA36DIK8</accession>
<evidence type="ECO:0000256" key="1">
    <source>
        <dbReference type="SAM" id="Phobius"/>
    </source>
</evidence>
<feature type="transmembrane region" description="Helical" evidence="1">
    <location>
        <begin position="364"/>
        <end position="384"/>
    </location>
</feature>
<evidence type="ECO:0000313" key="2">
    <source>
        <dbReference type="EMBL" id="CAJ0587880.1"/>
    </source>
</evidence>
<feature type="transmembrane region" description="Helical" evidence="1">
    <location>
        <begin position="396"/>
        <end position="417"/>
    </location>
</feature>
<dbReference type="Proteomes" id="UP001177023">
    <property type="component" value="Unassembled WGS sequence"/>
</dbReference>
<feature type="non-terminal residue" evidence="2">
    <location>
        <position position="1"/>
    </location>
</feature>
<feature type="transmembrane region" description="Helical" evidence="1">
    <location>
        <begin position="12"/>
        <end position="33"/>
    </location>
</feature>
<reference evidence="2" key="1">
    <citation type="submission" date="2023-06" db="EMBL/GenBank/DDBJ databases">
        <authorList>
            <person name="Delattre M."/>
        </authorList>
    </citation>
    <scope>NUCLEOTIDE SEQUENCE</scope>
    <source>
        <strain evidence="2">AF72</strain>
    </source>
</reference>
<feature type="transmembrane region" description="Helical" evidence="1">
    <location>
        <begin position="155"/>
        <end position="173"/>
    </location>
</feature>
<feature type="transmembrane region" description="Helical" evidence="1">
    <location>
        <begin position="80"/>
        <end position="101"/>
    </location>
</feature>
<evidence type="ECO:0000313" key="3">
    <source>
        <dbReference type="Proteomes" id="UP001177023"/>
    </source>
</evidence>
<proteinExistence type="predicted"/>
<keyword evidence="1" id="KW-1133">Transmembrane helix</keyword>
<feature type="transmembrane region" description="Helical" evidence="1">
    <location>
        <begin position="39"/>
        <end position="59"/>
    </location>
</feature>